<feature type="compositionally biased region" description="Basic and acidic residues" evidence="1">
    <location>
        <begin position="428"/>
        <end position="451"/>
    </location>
</feature>
<dbReference type="PANTHER" id="PTHR28122:SF1">
    <property type="entry name" value="E3 UBIQUITIN-PROTEIN LIGASE SUBSTRATE RECEPTOR MMS22"/>
    <property type="match status" value="1"/>
</dbReference>
<feature type="compositionally biased region" description="Basic and acidic residues" evidence="1">
    <location>
        <begin position="385"/>
        <end position="400"/>
    </location>
</feature>
<proteinExistence type="predicted"/>
<name>A0A5C3M3H0_9AGAR</name>
<dbReference type="OrthoDB" id="2386201at2759"/>
<feature type="region of interest" description="Disordered" evidence="1">
    <location>
        <begin position="378"/>
        <end position="539"/>
    </location>
</feature>
<dbReference type="InterPro" id="IPR019021">
    <property type="entry name" value="Mms22"/>
</dbReference>
<dbReference type="EMBL" id="ML213599">
    <property type="protein sequence ID" value="TFK39387.1"/>
    <property type="molecule type" value="Genomic_DNA"/>
</dbReference>
<feature type="compositionally biased region" description="Basic and acidic residues" evidence="1">
    <location>
        <begin position="708"/>
        <end position="719"/>
    </location>
</feature>
<feature type="region of interest" description="Disordered" evidence="1">
    <location>
        <begin position="590"/>
        <end position="640"/>
    </location>
</feature>
<feature type="compositionally biased region" description="Low complexity" evidence="1">
    <location>
        <begin position="506"/>
        <end position="515"/>
    </location>
</feature>
<evidence type="ECO:0000256" key="1">
    <source>
        <dbReference type="SAM" id="MobiDB-lite"/>
    </source>
</evidence>
<feature type="region of interest" description="Disordered" evidence="1">
    <location>
        <begin position="670"/>
        <end position="776"/>
    </location>
</feature>
<feature type="region of interest" description="Disordered" evidence="1">
    <location>
        <begin position="867"/>
        <end position="952"/>
    </location>
</feature>
<feature type="region of interest" description="Disordered" evidence="1">
    <location>
        <begin position="86"/>
        <end position="148"/>
    </location>
</feature>
<feature type="region of interest" description="Disordered" evidence="1">
    <location>
        <begin position="824"/>
        <end position="845"/>
    </location>
</feature>
<protein>
    <submittedName>
        <fullName evidence="2">Mus7/MMS22 family-domain-containing protein</fullName>
    </submittedName>
</protein>
<evidence type="ECO:0000313" key="3">
    <source>
        <dbReference type="Proteomes" id="UP000308652"/>
    </source>
</evidence>
<dbReference type="PANTHER" id="PTHR28122">
    <property type="entry name" value="E3 UBIQUITIN-PROTEIN LIGASE SUBSTRATE RECEPTOR MMS22"/>
    <property type="match status" value="1"/>
</dbReference>
<keyword evidence="3" id="KW-1185">Reference proteome</keyword>
<feature type="compositionally biased region" description="Polar residues" evidence="1">
    <location>
        <begin position="625"/>
        <end position="635"/>
    </location>
</feature>
<feature type="region of interest" description="Disordered" evidence="1">
    <location>
        <begin position="262"/>
        <end position="290"/>
    </location>
</feature>
<organism evidence="2 3">
    <name type="scientific">Crucibulum laeve</name>
    <dbReference type="NCBI Taxonomy" id="68775"/>
    <lineage>
        <taxon>Eukaryota</taxon>
        <taxon>Fungi</taxon>
        <taxon>Dikarya</taxon>
        <taxon>Basidiomycota</taxon>
        <taxon>Agaricomycotina</taxon>
        <taxon>Agaricomycetes</taxon>
        <taxon>Agaricomycetidae</taxon>
        <taxon>Agaricales</taxon>
        <taxon>Agaricineae</taxon>
        <taxon>Nidulariaceae</taxon>
        <taxon>Crucibulum</taxon>
    </lineage>
</organism>
<dbReference type="GO" id="GO:0031297">
    <property type="term" value="P:replication fork processing"/>
    <property type="evidence" value="ECO:0007669"/>
    <property type="project" value="InterPro"/>
</dbReference>
<feature type="compositionally biased region" description="Basic residues" evidence="1">
    <location>
        <begin position="879"/>
        <end position="888"/>
    </location>
</feature>
<feature type="region of interest" description="Disordered" evidence="1">
    <location>
        <begin position="169"/>
        <end position="192"/>
    </location>
</feature>
<dbReference type="GO" id="GO:0000724">
    <property type="term" value="P:double-strand break repair via homologous recombination"/>
    <property type="evidence" value="ECO:0007669"/>
    <property type="project" value="TreeGrafter"/>
</dbReference>
<dbReference type="STRING" id="68775.A0A5C3M3H0"/>
<dbReference type="GO" id="GO:0005634">
    <property type="term" value="C:nucleus"/>
    <property type="evidence" value="ECO:0007669"/>
    <property type="project" value="InterPro"/>
</dbReference>
<feature type="compositionally biased region" description="Basic residues" evidence="1">
    <location>
        <begin position="830"/>
        <end position="845"/>
    </location>
</feature>
<feature type="compositionally biased region" description="Basic and acidic residues" evidence="1">
    <location>
        <begin position="103"/>
        <end position="117"/>
    </location>
</feature>
<accession>A0A5C3M3H0</accession>
<feature type="compositionally biased region" description="Basic and acidic residues" evidence="1">
    <location>
        <begin position="757"/>
        <end position="776"/>
    </location>
</feature>
<feature type="compositionally biased region" description="Basic residues" evidence="1">
    <location>
        <begin position="939"/>
        <end position="952"/>
    </location>
</feature>
<feature type="compositionally biased region" description="Basic and acidic residues" evidence="1">
    <location>
        <begin position="463"/>
        <end position="472"/>
    </location>
</feature>
<feature type="compositionally biased region" description="Basic and acidic residues" evidence="1">
    <location>
        <begin position="867"/>
        <end position="878"/>
    </location>
</feature>
<feature type="compositionally biased region" description="Polar residues" evidence="1">
    <location>
        <begin position="169"/>
        <end position="185"/>
    </location>
</feature>
<feature type="compositionally biased region" description="Low complexity" evidence="1">
    <location>
        <begin position="271"/>
        <end position="290"/>
    </location>
</feature>
<feature type="compositionally biased region" description="Polar residues" evidence="1">
    <location>
        <begin position="126"/>
        <end position="143"/>
    </location>
</feature>
<sequence length="1995" mass="226268">MGEDEYVETSDVEELAEIQAHDKSDWDDMYLRDEYHSPRKRVKLLHTSESISAQSVAGTPTHLLGGPIFRSSPSHTSPVPPDNMLCSSSQESSSLIHTPTNTYEHHNGPLWHPHDQTFNDIEDEPANSQDPLLLHSSRQSPSPTHKDYDLHTAGYTALSELSNPFLVNGASSRPTTPQRSPACSNRRSHSADPMSLFISPQYRHDILLTSNNTAETLTGDAEQAEDNTTLLFASPRPTPPASNMHLSLLTSPSQRLLRLSPAAVSPTQRMSPRSESNSSPPSQPNSSLLRSRSPSLLAVPLQQPEPLLAAESRYPLRKRQAVQLAPYSVDQLLYKNSLKAAPEAVVKIKSLGHHHRHQHPEDLYEETQEDGYVYDGRDEEEDTEWQEKEKRRQAREEARQTNKSRSPHPAEHFPGLEPLSSDDEEEEKEMRRIRAEVKAMYKKKDAKGKEKHEKKRAKAFPLAEDHAMEHKNAPGSKRRKSHGSENRHSRSPSPGPSTSRRKERTPTSPTHPSTSLFTAVHRASTPPSPSQGAPQDPILQYFGQDGLNVVLFDDDGMNINCDNNDAPLFGQVDVQDQSMGMDVDGPPLFIQGGILRNTRDSPIEITSDEDGSRQSRAPSEERQSSPRAQSASGSDSPEEVVLEGKRLKALTRMYPAFMINDLVKGKISSAVPKKHNRQKSVAASLSGSEAEEAIPLAPGQSRVRRAANPRDIRNIKGDSESSSNSSDESEREINTVDVVSEPDDGIGVYHTSRRQRKCDSGSRRLMKRREDSPEHYQEEISVISDNDIQAYLLDEEEDNNEHQGARMSRREESLIDYMLSRSHTISSRPKFSRKRSHHNKSKANKLLKSSCGYKYDVVTKGVSDGHLRQGRLDFSNHDKQRHSAPKKHDRQDSTHRTATGPSRQRLLEDSGDDEDITHPQESIRLDGVSHIQMEETTKKKTRKQLQKERRARAKKNGLYTFTSGSRLEDGRQHRQTVFVTVDLEDEGFHQAIAPHSQGRSHYKSWADAFQSPSQRRAQPRIRQDEHITDDPHLPDHEDVDVNTKRKHRFLRRDLQNDLNIPLLHVGLSFSSSSFIGKELLFDLIEVLKSPQETRLPLPSSACGFDLCPTMGATRFAEVLPNICDAALEFTTNLPELDRAEKRAEWLLVMRTVCQLVSWFLRPPRPDEEDSDAWREERESLRRAADEQLPHFVAKIHDSVSKDALDSSTFDICWFAFELSVRLGHNFRTAPATSARPTLHSPMWLLVQNLLRFGLHRTMRWIKEEDILESNINTYTAELWVRVLHVANHCSSGIPPNEKQVHPFWQAVLKALESEHEGEKSNLQVSENIWTVIFALCALSQFSVHGSSKAKPCLPACWQLVVFALKKIHLAADRTADQALAQKSLNKRDEYVNLVTTRCILLCDRWQWDLDNAGTLFNSLGEIFRSRKFQNLRHEEPDYPAFMKDGDWELLKGYRAGDTSFITFLKLIVQAANATPGSLTPKVRKLLSLAIPVGSLPFTKKTPPQKYELSMLYNRISAVAVGMFLDPASYVSRIQHARGYIDFSNADVNTRTAVIRGAMLTGILAVKSKFPVDVIVEWLEEIVVTLNNELRDLPETSLEIPGAASDDGRGHLLLNICFFLGAVRHIVDSYLSSNEYPEPTLLASLKVILRSRRPVEAPKLVSEVRSLIEHFLDARARVMLSPERPQRRAAIQEEESQDQYGDGFQFDFDDPAFCAAVDGAVAEAPHNAKEETLRKVISDTNLRWSLLRMAKKYFPDPPSSFKVFNQWASQCDRWMRCWLGCVSVEYRSGNKKTWSESFDLRKSTWGIDNSAFWRRRIDLSFMWNMLKFDPMVYLDFIDPAIDIFIESLVIPGESTIEHEYAAWILTIDALQHPLLRGIDFVEMGESGDYEIAKFAFPEQSLALLKVVFENLNTRLYDEAAQDDPLIVVENQKFIGSLIRLFSLMRDTYESLKKNHPDEFVLYKAQCEKVFALLQDCRQLRSQPRLSFWITWGRSFD</sequence>
<dbReference type="Pfam" id="PF09462">
    <property type="entry name" value="Mus7"/>
    <property type="match status" value="1"/>
</dbReference>
<reference evidence="2 3" key="1">
    <citation type="journal article" date="2019" name="Nat. Ecol. Evol.">
        <title>Megaphylogeny resolves global patterns of mushroom evolution.</title>
        <authorList>
            <person name="Varga T."/>
            <person name="Krizsan K."/>
            <person name="Foldi C."/>
            <person name="Dima B."/>
            <person name="Sanchez-Garcia M."/>
            <person name="Sanchez-Ramirez S."/>
            <person name="Szollosi G.J."/>
            <person name="Szarkandi J.G."/>
            <person name="Papp V."/>
            <person name="Albert L."/>
            <person name="Andreopoulos W."/>
            <person name="Angelini C."/>
            <person name="Antonin V."/>
            <person name="Barry K.W."/>
            <person name="Bougher N.L."/>
            <person name="Buchanan P."/>
            <person name="Buyck B."/>
            <person name="Bense V."/>
            <person name="Catcheside P."/>
            <person name="Chovatia M."/>
            <person name="Cooper J."/>
            <person name="Damon W."/>
            <person name="Desjardin D."/>
            <person name="Finy P."/>
            <person name="Geml J."/>
            <person name="Haridas S."/>
            <person name="Hughes K."/>
            <person name="Justo A."/>
            <person name="Karasinski D."/>
            <person name="Kautmanova I."/>
            <person name="Kiss B."/>
            <person name="Kocsube S."/>
            <person name="Kotiranta H."/>
            <person name="LaButti K.M."/>
            <person name="Lechner B.E."/>
            <person name="Liimatainen K."/>
            <person name="Lipzen A."/>
            <person name="Lukacs Z."/>
            <person name="Mihaltcheva S."/>
            <person name="Morgado L.N."/>
            <person name="Niskanen T."/>
            <person name="Noordeloos M.E."/>
            <person name="Ohm R.A."/>
            <person name="Ortiz-Santana B."/>
            <person name="Ovrebo C."/>
            <person name="Racz N."/>
            <person name="Riley R."/>
            <person name="Savchenko A."/>
            <person name="Shiryaev A."/>
            <person name="Soop K."/>
            <person name="Spirin V."/>
            <person name="Szebenyi C."/>
            <person name="Tomsovsky M."/>
            <person name="Tulloss R.E."/>
            <person name="Uehling J."/>
            <person name="Grigoriev I.V."/>
            <person name="Vagvolgyi C."/>
            <person name="Papp T."/>
            <person name="Martin F.M."/>
            <person name="Miettinen O."/>
            <person name="Hibbett D.S."/>
            <person name="Nagy L.G."/>
        </authorList>
    </citation>
    <scope>NUCLEOTIDE SEQUENCE [LARGE SCALE GENOMIC DNA]</scope>
    <source>
        <strain evidence="2 3">CBS 166.37</strain>
    </source>
</reference>
<dbReference type="Proteomes" id="UP000308652">
    <property type="component" value="Unassembled WGS sequence"/>
</dbReference>
<feature type="compositionally biased region" description="Basic and acidic residues" evidence="1">
    <location>
        <begin position="610"/>
        <end position="624"/>
    </location>
</feature>
<evidence type="ECO:0000313" key="2">
    <source>
        <dbReference type="EMBL" id="TFK39387.1"/>
    </source>
</evidence>
<dbReference type="GO" id="GO:0035361">
    <property type="term" value="C:Cul8-RING ubiquitin ligase complex"/>
    <property type="evidence" value="ECO:0007669"/>
    <property type="project" value="TreeGrafter"/>
</dbReference>
<gene>
    <name evidence="2" type="ORF">BDQ12DRAFT_54328</name>
</gene>